<evidence type="ECO:0000256" key="1">
    <source>
        <dbReference type="SAM" id="SignalP"/>
    </source>
</evidence>
<organism evidence="2">
    <name type="scientific">Musca domestica</name>
    <name type="common">House fly</name>
    <dbReference type="NCBI Taxonomy" id="7370"/>
    <lineage>
        <taxon>Eukaryota</taxon>
        <taxon>Metazoa</taxon>
        <taxon>Ecdysozoa</taxon>
        <taxon>Arthropoda</taxon>
        <taxon>Hexapoda</taxon>
        <taxon>Insecta</taxon>
        <taxon>Pterygota</taxon>
        <taxon>Neoptera</taxon>
        <taxon>Endopterygota</taxon>
        <taxon>Diptera</taxon>
        <taxon>Brachycera</taxon>
        <taxon>Muscomorpha</taxon>
        <taxon>Muscoidea</taxon>
        <taxon>Muscidae</taxon>
        <taxon>Musca</taxon>
    </lineage>
</organism>
<dbReference type="VEuPathDB" id="VectorBase:MDOMA2_003907"/>
<sequence length="259" mass="30269">MNISIFQILVVLLLIIEKISSIPPTPPVDEEEHTNGRLQHYIMRFDIIAKSFKEEYLPELGKLKSLFEATLAKDSMKEKLLLLDTYNDNLSNDFADYLQTELDKQYINEDILIHRWYVQEILPQLNDHLAKEAQIFLDKIQEAHKIPGLDEKFELYTKAAESISEDLWDYLNENPEPPPVLNAHLKFFQEYIGYLLQQCVVATFENELRSLLKEVEAALSGNDNAEKLRVVDFFDEVSRKFGSFLNEKVIEFEIYKFGE</sequence>
<name>T1PJX7_MUSDO</name>
<keyword evidence="1" id="KW-0732">Signal</keyword>
<accession>T1PJX7</accession>
<feature type="signal peptide" evidence="1">
    <location>
        <begin position="1"/>
        <end position="21"/>
    </location>
</feature>
<evidence type="ECO:0000313" key="2">
    <source>
        <dbReference type="EMBL" id="AFP63029.1"/>
    </source>
</evidence>
<dbReference type="VEuPathDB" id="VectorBase:MDOA016845"/>
<reference evidence="2" key="1">
    <citation type="submission" date="2012-08" db="EMBL/GenBank/DDBJ databases">
        <title>Transcriptome of adult Musca domestica launches a platform for comparative house fly gene expression and characterization of differential gene expression among resistant and susceptible house flies.</title>
        <authorList>
            <person name="Liu N."/>
            <person name="Zhang L."/>
            <person name="Li M."/>
            <person name="Reid W."/>
        </authorList>
    </citation>
    <scope>NUCLEOTIDE SEQUENCE</scope>
    <source>
        <strain evidence="2">ALHF</strain>
        <tissue evidence="2">Whole body</tissue>
    </source>
</reference>
<dbReference type="EMBL" id="KA648400">
    <property type="protein sequence ID" value="AFP63029.1"/>
    <property type="molecule type" value="mRNA"/>
</dbReference>
<proteinExistence type="evidence at transcript level"/>
<protein>
    <submittedName>
        <fullName evidence="2">Uncharacterized protein</fullName>
    </submittedName>
</protein>
<feature type="chain" id="PRO_5004583316" evidence="1">
    <location>
        <begin position="22"/>
        <end position="259"/>
    </location>
</feature>
<dbReference type="AlphaFoldDB" id="T1PJX7"/>